<gene>
    <name evidence="15" type="ORF">P9847_17490</name>
</gene>
<dbReference type="SUPFAM" id="SSF55874">
    <property type="entry name" value="ATPase domain of HSP90 chaperone/DNA topoisomerase II/histidine kinase"/>
    <property type="match status" value="1"/>
</dbReference>
<dbReference type="PANTHER" id="PTHR34220">
    <property type="entry name" value="SENSOR HISTIDINE KINASE YPDA"/>
    <property type="match status" value="1"/>
</dbReference>
<dbReference type="InterPro" id="IPR004358">
    <property type="entry name" value="Sig_transdc_His_kin-like_C"/>
</dbReference>
<dbReference type="InterPro" id="IPR003660">
    <property type="entry name" value="HAMP_dom"/>
</dbReference>
<keyword evidence="7" id="KW-0547">Nucleotide-binding</keyword>
<feature type="domain" description="Histidine kinase" evidence="13">
    <location>
        <begin position="470"/>
        <end position="583"/>
    </location>
</feature>
<keyword evidence="6 15" id="KW-0808">Transferase</keyword>
<feature type="transmembrane region" description="Helical" evidence="12">
    <location>
        <begin position="15"/>
        <end position="35"/>
    </location>
</feature>
<evidence type="ECO:0000256" key="3">
    <source>
        <dbReference type="ARBA" id="ARBA00012438"/>
    </source>
</evidence>
<dbReference type="InterPro" id="IPR050640">
    <property type="entry name" value="Bact_2-comp_sensor_kinase"/>
</dbReference>
<evidence type="ECO:0000256" key="11">
    <source>
        <dbReference type="ARBA" id="ARBA00023136"/>
    </source>
</evidence>
<organism evidence="15 16">
    <name type="scientific">Paenibacillus chibensis</name>
    <dbReference type="NCBI Taxonomy" id="59846"/>
    <lineage>
        <taxon>Bacteria</taxon>
        <taxon>Bacillati</taxon>
        <taxon>Bacillota</taxon>
        <taxon>Bacilli</taxon>
        <taxon>Bacillales</taxon>
        <taxon>Paenibacillaceae</taxon>
        <taxon>Paenibacillus</taxon>
    </lineage>
</organism>
<dbReference type="RefSeq" id="WP_328279837.1">
    <property type="nucleotide sequence ID" value="NZ_JARTLD010000044.1"/>
</dbReference>
<keyword evidence="12" id="KW-0812">Transmembrane</keyword>
<evidence type="ECO:0000259" key="14">
    <source>
        <dbReference type="PROSITE" id="PS50885"/>
    </source>
</evidence>
<comment type="caution">
    <text evidence="15">The sequence shown here is derived from an EMBL/GenBank/DDBJ whole genome shotgun (WGS) entry which is preliminary data.</text>
</comment>
<dbReference type="PRINTS" id="PR00344">
    <property type="entry name" value="BCTRLSENSOR"/>
</dbReference>
<dbReference type="InterPro" id="IPR005467">
    <property type="entry name" value="His_kinase_dom"/>
</dbReference>
<evidence type="ECO:0000256" key="12">
    <source>
        <dbReference type="SAM" id="Phobius"/>
    </source>
</evidence>
<keyword evidence="10" id="KW-0902">Two-component regulatory system</keyword>
<dbReference type="Gene3D" id="6.10.340.10">
    <property type="match status" value="1"/>
</dbReference>
<feature type="domain" description="HAMP" evidence="14">
    <location>
        <begin position="306"/>
        <end position="358"/>
    </location>
</feature>
<dbReference type="PANTHER" id="PTHR34220:SF7">
    <property type="entry name" value="SENSOR HISTIDINE KINASE YPDA"/>
    <property type="match status" value="1"/>
</dbReference>
<dbReference type="EC" id="2.7.13.3" evidence="3"/>
<evidence type="ECO:0000256" key="9">
    <source>
        <dbReference type="ARBA" id="ARBA00022840"/>
    </source>
</evidence>
<dbReference type="SMART" id="SM00304">
    <property type="entry name" value="HAMP"/>
    <property type="match status" value="1"/>
</dbReference>
<evidence type="ECO:0000256" key="8">
    <source>
        <dbReference type="ARBA" id="ARBA00022777"/>
    </source>
</evidence>
<comment type="subcellular location">
    <subcellularLocation>
        <location evidence="2">Cell membrane</location>
        <topology evidence="2">Multi-pass membrane protein</topology>
    </subcellularLocation>
</comment>
<sequence>MPNKLNRFNPLRNQMLLGFLFVMLIILFVVGIVNFNSVSKLLRNNAEKHIQQTAVQANGRLEAVLNQIDSLTTQVATNQYVQQVLLNEQAGRLATFSERQALLASIKIVQTYAEGVNSVELYSSSNRRLFPLDGGDLTSKISQKWIDSASDEKGRIVWVGIDPMDPESVLAIRSVRLMDQWFRPGGYLLIRMNREVFKIKESLSEEDGRETMLVVDRNFNLIAADDDLLIPHEIRSLLAADQSVVTIDRKKYMLVTQQSKVTGWTLLILTPIQAITSGITVLRTAILVSAGIGTLLFILLSLLLSTIITRPVFRLIKTMRSARLGGLKPTTRISSTIEINELNHSYNQMVEHMNDLIKLVYEKEIIQSRTELKALQAQIHPHFLFNTLEALYWSLLEKQEEELAEYVVAMSDLFRYTITGPNKDEWVTLGDELEHIERYLLIMKMRFGDRLVWSLSSHRDFASVPMPKLLIQPLVENAILHGVESRIGPGSVSVQVGKSEDQRLLTITVSDNGKGMDEDTLGRITSALRTGIMPSSKGSGIGILNVQQRIKLYYGDNMPELTGLSICSDSEGTQIKLTIPMQTGENEPCTNPKRS</sequence>
<feature type="transmembrane region" description="Helical" evidence="12">
    <location>
        <begin position="288"/>
        <end position="313"/>
    </location>
</feature>
<evidence type="ECO:0000256" key="4">
    <source>
        <dbReference type="ARBA" id="ARBA00022475"/>
    </source>
</evidence>
<dbReference type="Proteomes" id="UP001343257">
    <property type="component" value="Unassembled WGS sequence"/>
</dbReference>
<evidence type="ECO:0000256" key="1">
    <source>
        <dbReference type="ARBA" id="ARBA00000085"/>
    </source>
</evidence>
<evidence type="ECO:0000259" key="13">
    <source>
        <dbReference type="PROSITE" id="PS50109"/>
    </source>
</evidence>
<accession>A0ABU6PY68</accession>
<keyword evidence="11 12" id="KW-0472">Membrane</keyword>
<dbReference type="Pfam" id="PF06580">
    <property type="entry name" value="His_kinase"/>
    <property type="match status" value="1"/>
</dbReference>
<dbReference type="EMBL" id="JARTLD010000044">
    <property type="protein sequence ID" value="MED5019106.1"/>
    <property type="molecule type" value="Genomic_DNA"/>
</dbReference>
<evidence type="ECO:0000256" key="5">
    <source>
        <dbReference type="ARBA" id="ARBA00022553"/>
    </source>
</evidence>
<dbReference type="Gene3D" id="3.30.565.10">
    <property type="entry name" value="Histidine kinase-like ATPase, C-terminal domain"/>
    <property type="match status" value="1"/>
</dbReference>
<dbReference type="PROSITE" id="PS50109">
    <property type="entry name" value="HIS_KIN"/>
    <property type="match status" value="1"/>
</dbReference>
<dbReference type="PROSITE" id="PS50885">
    <property type="entry name" value="HAMP"/>
    <property type="match status" value="1"/>
</dbReference>
<dbReference type="Pfam" id="PF00672">
    <property type="entry name" value="HAMP"/>
    <property type="match status" value="1"/>
</dbReference>
<reference evidence="15 16" key="1">
    <citation type="submission" date="2023-03" db="EMBL/GenBank/DDBJ databases">
        <title>Bacillus Genome Sequencing.</title>
        <authorList>
            <person name="Dunlap C."/>
        </authorList>
    </citation>
    <scope>NUCLEOTIDE SEQUENCE [LARGE SCALE GENOMIC DNA]</scope>
    <source>
        <strain evidence="15 16">NRS-52</strain>
    </source>
</reference>
<dbReference type="GO" id="GO:0004673">
    <property type="term" value="F:protein histidine kinase activity"/>
    <property type="evidence" value="ECO:0007669"/>
    <property type="project" value="UniProtKB-EC"/>
</dbReference>
<keyword evidence="4" id="KW-1003">Cell membrane</keyword>
<proteinExistence type="predicted"/>
<keyword evidence="5" id="KW-0597">Phosphoprotein</keyword>
<dbReference type="InterPro" id="IPR003594">
    <property type="entry name" value="HATPase_dom"/>
</dbReference>
<keyword evidence="12" id="KW-1133">Transmembrane helix</keyword>
<evidence type="ECO:0000256" key="10">
    <source>
        <dbReference type="ARBA" id="ARBA00023012"/>
    </source>
</evidence>
<evidence type="ECO:0000256" key="6">
    <source>
        <dbReference type="ARBA" id="ARBA00022679"/>
    </source>
</evidence>
<keyword evidence="16" id="KW-1185">Reference proteome</keyword>
<name>A0ABU6PY68_9BACL</name>
<keyword evidence="8 15" id="KW-0418">Kinase</keyword>
<dbReference type="SMART" id="SM00387">
    <property type="entry name" value="HATPase_c"/>
    <property type="match status" value="1"/>
</dbReference>
<evidence type="ECO:0000256" key="7">
    <source>
        <dbReference type="ARBA" id="ARBA00022741"/>
    </source>
</evidence>
<dbReference type="Pfam" id="PF02518">
    <property type="entry name" value="HATPase_c"/>
    <property type="match status" value="1"/>
</dbReference>
<evidence type="ECO:0000313" key="15">
    <source>
        <dbReference type="EMBL" id="MED5019106.1"/>
    </source>
</evidence>
<evidence type="ECO:0000313" key="16">
    <source>
        <dbReference type="Proteomes" id="UP001343257"/>
    </source>
</evidence>
<evidence type="ECO:0000256" key="2">
    <source>
        <dbReference type="ARBA" id="ARBA00004651"/>
    </source>
</evidence>
<dbReference type="InterPro" id="IPR036890">
    <property type="entry name" value="HATPase_C_sf"/>
</dbReference>
<dbReference type="InterPro" id="IPR010559">
    <property type="entry name" value="Sig_transdc_His_kin_internal"/>
</dbReference>
<protein>
    <recommendedName>
        <fullName evidence="3">histidine kinase</fullName>
        <ecNumber evidence="3">2.7.13.3</ecNumber>
    </recommendedName>
</protein>
<comment type="catalytic activity">
    <reaction evidence="1">
        <text>ATP + protein L-histidine = ADP + protein N-phospho-L-histidine.</text>
        <dbReference type="EC" id="2.7.13.3"/>
    </reaction>
</comment>
<keyword evidence="9" id="KW-0067">ATP-binding</keyword>